<dbReference type="OrthoDB" id="5855668at2759"/>
<sequence length="1189" mass="117251">MEVLGGGQPAQARDLDARSEAAIKYLLERPTVEQRRAAASLPWPQLLAAVRALSGCQRCGFVPTVIAAFCPELAAALSAPLSSSSSSSGHDSSNGAVSYGLGPGALDAESSAELLFPARSGGSATSGGLLAPAQLLALLDNSGGGTDLVSLLQFAWRDAAGSGAAAAAASAAAGDVAAAPDQDVGAFSGRVGPGSANGGGLGGGGGGPRRLALNDALLGKSRLLRRFLTESLGIMEALAEDVGDCRRHVGYPGPAELASTLSRLELQRAHTLERLAAWGVLRTPAAAAAAAPPAAGSATAIGGQGLRRQSQPGQGRGREAASTAAAAAMAPTEEEETDLELAVAIQLSLQEAAAAAATVLSSAPTGDAGGGEGQAQQTPGRGTPAQERAPWTPPAQPPAAAPRSLPGSAAVTPSGPGAEAEDVGAEAGGRSPAPAGGWSARGARSRPVGESVEGLAACGLAVDQPGQGHGHTRSPAPEPRGLPPAAPAIAPAGASMASPVHGAESMAATAPVEAPVAAGAPLSVSAAAAAAAGLEDASVLVDAGAVAALPPSLRERVEQLVSQLMQVQQRRMRLHHACQHSIVAAGRKLLLLLLQQLWAGLLRAADSAAVSATASSALAFTAQAAEEVVVSAEDPVGGRGTAVAATAAPLRAASASARTGPRPPLPGRPAAGLTGASSAPSPLPSASPGGPTAALSGSPGGAAAARRQPRYAGRLADLAEGLGDEDTHLDLDALDPDSEANRNLDPGRGLPGLPEVSDLESVLEDVQRLREREGRAGGGGGGGGSVQGGGSIDVYGHDDRRLQTWHGRSGRAGFAATGSDGEEEAVGEGWDDALRTSTSSRLLLSSSIGAFRADSSSSSSSSLRGARDALSGRLRQSSAPVATSATAAGAGTGLSATLPAIDSSAAARRSIALPSAAAAAAMRAAAASGPDGGAAGARPPLGSAARRSMAALWESTAAGLGPGGGSSSASAVSSSSRAAATGADLGDAGSAAGGDRASAADREARISRILDRSSIAISSGRVLGLSSVGGGGVGGACGPACVAARADQAEQLRVLQGQLCRCQASQSELQREVGRLLDQMADSRRVAEQTTAAVRRELAQWQGDAQALQGLGPEALSDLAGRMEAALSRVRAAALAAAAERDHQCPVCWEARKGLVFGCGHQTCVGCGEKLAACPICREPVALRIRVYG</sequence>
<feature type="domain" description="RING-type" evidence="3">
    <location>
        <begin position="1145"/>
        <end position="1178"/>
    </location>
</feature>
<proteinExistence type="predicted"/>
<dbReference type="SMART" id="SM00184">
    <property type="entry name" value="RING"/>
    <property type="match status" value="1"/>
</dbReference>
<feature type="region of interest" description="Disordered" evidence="2">
    <location>
        <begin position="653"/>
        <end position="708"/>
    </location>
</feature>
<keyword evidence="1" id="KW-0862">Zinc</keyword>
<evidence type="ECO:0000256" key="1">
    <source>
        <dbReference type="PROSITE-ProRule" id="PRU00175"/>
    </source>
</evidence>
<feature type="region of interest" description="Disordered" evidence="2">
    <location>
        <begin position="727"/>
        <end position="828"/>
    </location>
</feature>
<evidence type="ECO:0000313" key="5">
    <source>
        <dbReference type="Proteomes" id="UP000613740"/>
    </source>
</evidence>
<feature type="compositionally biased region" description="Gly residues" evidence="2">
    <location>
        <begin position="776"/>
        <end position="791"/>
    </location>
</feature>
<comment type="caution">
    <text evidence="4">The sequence shown here is derived from an EMBL/GenBank/DDBJ whole genome shotgun (WGS) entry which is preliminary data.</text>
</comment>
<keyword evidence="1" id="KW-0479">Metal-binding</keyword>
<evidence type="ECO:0000259" key="3">
    <source>
        <dbReference type="PROSITE" id="PS50089"/>
    </source>
</evidence>
<name>A0A835SWA6_9CHLO</name>
<evidence type="ECO:0000256" key="2">
    <source>
        <dbReference type="SAM" id="MobiDB-lite"/>
    </source>
</evidence>
<feature type="compositionally biased region" description="Pro residues" evidence="2">
    <location>
        <begin position="391"/>
        <end position="400"/>
    </location>
</feature>
<dbReference type="EMBL" id="JAEHOD010000057">
    <property type="protein sequence ID" value="KAG2434497.1"/>
    <property type="molecule type" value="Genomic_DNA"/>
</dbReference>
<feature type="region of interest" description="Disordered" evidence="2">
    <location>
        <begin position="852"/>
        <end position="887"/>
    </location>
</feature>
<dbReference type="GO" id="GO:0008270">
    <property type="term" value="F:zinc ion binding"/>
    <property type="evidence" value="ECO:0007669"/>
    <property type="project" value="UniProtKB-KW"/>
</dbReference>
<dbReference type="Gene3D" id="3.30.40.10">
    <property type="entry name" value="Zinc/RING finger domain, C3HC4 (zinc finger)"/>
    <property type="match status" value="1"/>
</dbReference>
<dbReference type="InterPro" id="IPR013083">
    <property type="entry name" value="Znf_RING/FYVE/PHD"/>
</dbReference>
<dbReference type="Pfam" id="PF13920">
    <property type="entry name" value="zf-C3HC4_3"/>
    <property type="match status" value="1"/>
</dbReference>
<dbReference type="Proteomes" id="UP000613740">
    <property type="component" value="Unassembled WGS sequence"/>
</dbReference>
<dbReference type="InterPro" id="IPR001841">
    <property type="entry name" value="Znf_RING"/>
</dbReference>
<dbReference type="SUPFAM" id="SSF57850">
    <property type="entry name" value="RING/U-box"/>
    <property type="match status" value="1"/>
</dbReference>
<accession>A0A835SWA6</accession>
<feature type="region of interest" description="Disordered" evidence="2">
    <location>
        <begin position="296"/>
        <end position="335"/>
    </location>
</feature>
<feature type="compositionally biased region" description="Low complexity" evidence="2">
    <location>
        <begin position="668"/>
        <end position="705"/>
    </location>
</feature>
<feature type="compositionally biased region" description="Basic and acidic residues" evidence="2">
    <location>
        <begin position="765"/>
        <end position="775"/>
    </location>
</feature>
<dbReference type="PROSITE" id="PS50089">
    <property type="entry name" value="ZF_RING_2"/>
    <property type="match status" value="1"/>
</dbReference>
<gene>
    <name evidence="4" type="ORF">HYH02_012323</name>
</gene>
<protein>
    <recommendedName>
        <fullName evidence="3">RING-type domain-containing protein</fullName>
    </recommendedName>
</protein>
<feature type="compositionally biased region" description="Pro residues" evidence="2">
    <location>
        <begin position="476"/>
        <end position="486"/>
    </location>
</feature>
<feature type="region of interest" description="Disordered" evidence="2">
    <location>
        <begin position="363"/>
        <end position="496"/>
    </location>
</feature>
<reference evidence="4" key="1">
    <citation type="journal article" date="2020" name="bioRxiv">
        <title>Comparative genomics of Chlamydomonas.</title>
        <authorList>
            <person name="Craig R.J."/>
            <person name="Hasan A.R."/>
            <person name="Ness R.W."/>
            <person name="Keightley P.D."/>
        </authorList>
    </citation>
    <scope>NUCLEOTIDE SEQUENCE</scope>
    <source>
        <strain evidence="4">CCAP 11/173</strain>
    </source>
</reference>
<feature type="compositionally biased region" description="Low complexity" evidence="2">
    <location>
        <begin position="320"/>
        <end position="331"/>
    </location>
</feature>
<organism evidence="4 5">
    <name type="scientific">Chlamydomonas schloesseri</name>
    <dbReference type="NCBI Taxonomy" id="2026947"/>
    <lineage>
        <taxon>Eukaryota</taxon>
        <taxon>Viridiplantae</taxon>
        <taxon>Chlorophyta</taxon>
        <taxon>core chlorophytes</taxon>
        <taxon>Chlorophyceae</taxon>
        <taxon>CS clade</taxon>
        <taxon>Chlamydomonadales</taxon>
        <taxon>Chlamydomonadaceae</taxon>
        <taxon>Chlamydomonas</taxon>
    </lineage>
</organism>
<evidence type="ECO:0000313" key="4">
    <source>
        <dbReference type="EMBL" id="KAG2434497.1"/>
    </source>
</evidence>
<keyword evidence="5" id="KW-1185">Reference proteome</keyword>
<dbReference type="AlphaFoldDB" id="A0A835SWA6"/>
<feature type="compositionally biased region" description="Low complexity" evidence="2">
    <location>
        <begin position="487"/>
        <end position="496"/>
    </location>
</feature>
<keyword evidence="1" id="KW-0863">Zinc-finger</keyword>